<organism evidence="2 3">
    <name type="scientific">Sulfuracidifex metallicus DSM 6482 = JCM 9184</name>
    <dbReference type="NCBI Taxonomy" id="523847"/>
    <lineage>
        <taxon>Archaea</taxon>
        <taxon>Thermoproteota</taxon>
        <taxon>Thermoprotei</taxon>
        <taxon>Sulfolobales</taxon>
        <taxon>Sulfolobaceae</taxon>
        <taxon>Sulfuracidifex</taxon>
    </lineage>
</organism>
<sequence>METQTVEKDLQTIRSLLKGWIFLNDLISSKLLVLKDMEILILENFERDVMVHSSYISRGYARVGRKILPVKMYYSSLDRDLTIYVGHVSISLSIQEMEEKLEQEKRQREWEETHECNADLDCWPRQD</sequence>
<dbReference type="EMBL" id="WGGD01000005">
    <property type="protein sequence ID" value="MUN29989.1"/>
    <property type="molecule type" value="Genomic_DNA"/>
</dbReference>
<dbReference type="RefSeq" id="WP_156017724.1">
    <property type="nucleotide sequence ID" value="NZ_WGGD01000005.1"/>
</dbReference>
<evidence type="ECO:0000313" key="3">
    <source>
        <dbReference type="Proteomes" id="UP000470772"/>
    </source>
</evidence>
<comment type="caution">
    <text evidence="2">The sequence shown here is derived from an EMBL/GenBank/DDBJ whole genome shotgun (WGS) entry which is preliminary data.</text>
</comment>
<gene>
    <name evidence="2" type="ORF">GC250_11220</name>
</gene>
<keyword evidence="1" id="KW-0175">Coiled coil</keyword>
<evidence type="ECO:0000256" key="1">
    <source>
        <dbReference type="SAM" id="Coils"/>
    </source>
</evidence>
<protein>
    <submittedName>
        <fullName evidence="2">Uncharacterized protein</fullName>
    </submittedName>
</protein>
<keyword evidence="3" id="KW-1185">Reference proteome</keyword>
<feature type="coiled-coil region" evidence="1">
    <location>
        <begin position="87"/>
        <end position="114"/>
    </location>
</feature>
<evidence type="ECO:0000313" key="2">
    <source>
        <dbReference type="EMBL" id="MUN29989.1"/>
    </source>
</evidence>
<reference evidence="2 3" key="1">
    <citation type="submission" date="2019-10" db="EMBL/GenBank/DDBJ databases">
        <title>Sequencing and Assembly of Multiple Reported Metal-Biooxidizing Members of the Extremely Thermoacidophilic Archaeal Family Sulfolobaceae.</title>
        <authorList>
            <person name="Counts J.A."/>
            <person name="Kelly R.M."/>
        </authorList>
    </citation>
    <scope>NUCLEOTIDE SEQUENCE [LARGE SCALE GENOMIC DNA]</scope>
    <source>
        <strain evidence="2 3">DSM 6482</strain>
    </source>
</reference>
<dbReference type="Proteomes" id="UP000470772">
    <property type="component" value="Unassembled WGS sequence"/>
</dbReference>
<name>A0A6A9QPA2_SULME</name>
<dbReference type="AlphaFoldDB" id="A0A6A9QPA2"/>
<proteinExistence type="predicted"/>
<accession>A0A6A9QPA2</accession>